<dbReference type="Pfam" id="PF01168">
    <property type="entry name" value="Ala_racemase_N"/>
    <property type="match status" value="1"/>
</dbReference>
<dbReference type="NCBIfam" id="TIGR00044">
    <property type="entry name" value="YggS family pyridoxal phosphate-dependent enzyme"/>
    <property type="match status" value="1"/>
</dbReference>
<sequence length="216" mass="24416">MNHLQEVIAKIEKARIAYSRHQVIKLVAVSKYWDTQQIVELYNEGQRAFGENKVQDLKAKCIELENYPLEWHLIGTIQENKINTIISLAPSLIHSIDSLKLALAFNQRLEREGKTQRVLLQINSAREQSKSGVRVEEAREVYLAISERCPNLLLEGVMSIGAHTEDKKRIAQSFEITKNIFDSLPHAKTLSMGMSGDYELAISYGANLLRIGSALV</sequence>
<feature type="domain" description="Alanine racemase N-terminal" evidence="5">
    <location>
        <begin position="23"/>
        <end position="215"/>
    </location>
</feature>
<dbReference type="Proteomes" id="UP000257067">
    <property type="component" value="Unassembled WGS sequence"/>
</dbReference>
<accession>A0A3D8IUE0</accession>
<dbReference type="PANTHER" id="PTHR10146:SF14">
    <property type="entry name" value="PYRIDOXAL PHOSPHATE HOMEOSTASIS PROTEIN"/>
    <property type="match status" value="1"/>
</dbReference>
<dbReference type="CDD" id="cd00635">
    <property type="entry name" value="PLPDE_III_YBL036c_like"/>
    <property type="match status" value="1"/>
</dbReference>
<name>A0A3D8IUE0_9HELI</name>
<evidence type="ECO:0000256" key="2">
    <source>
        <dbReference type="HAMAP-Rule" id="MF_02087"/>
    </source>
</evidence>
<organism evidence="6 7">
    <name type="scientific">Helicobacter cholecystus</name>
    <dbReference type="NCBI Taxonomy" id="45498"/>
    <lineage>
        <taxon>Bacteria</taxon>
        <taxon>Pseudomonadati</taxon>
        <taxon>Campylobacterota</taxon>
        <taxon>Epsilonproteobacteria</taxon>
        <taxon>Campylobacterales</taxon>
        <taxon>Helicobacteraceae</taxon>
        <taxon>Helicobacter</taxon>
    </lineage>
</organism>
<protein>
    <recommendedName>
        <fullName evidence="2">Pyridoxal phosphate homeostasis protein</fullName>
        <shortName evidence="2">PLP homeostasis protein</shortName>
    </recommendedName>
</protein>
<dbReference type="InterPro" id="IPR011078">
    <property type="entry name" value="PyrdxlP_homeostasis"/>
</dbReference>
<dbReference type="RefSeq" id="WP_104724839.1">
    <property type="nucleotide sequence ID" value="NZ_FZNE01000009.1"/>
</dbReference>
<evidence type="ECO:0000313" key="7">
    <source>
        <dbReference type="Proteomes" id="UP000257067"/>
    </source>
</evidence>
<evidence type="ECO:0000259" key="5">
    <source>
        <dbReference type="Pfam" id="PF01168"/>
    </source>
</evidence>
<keyword evidence="7" id="KW-1185">Reference proteome</keyword>
<proteinExistence type="inferred from homology"/>
<dbReference type="PANTHER" id="PTHR10146">
    <property type="entry name" value="PROLINE SYNTHETASE CO-TRANSCRIBED BACTERIAL HOMOLOG PROTEIN"/>
    <property type="match status" value="1"/>
</dbReference>
<dbReference type="FunFam" id="3.20.20.10:FF:000018">
    <property type="entry name" value="Pyridoxal phosphate homeostasis protein"/>
    <property type="match status" value="1"/>
</dbReference>
<dbReference type="InterPro" id="IPR001608">
    <property type="entry name" value="Ala_racemase_N"/>
</dbReference>
<dbReference type="PIRSF" id="PIRSF004848">
    <property type="entry name" value="YBL036c_PLPDEIII"/>
    <property type="match status" value="1"/>
</dbReference>
<dbReference type="InterPro" id="IPR029066">
    <property type="entry name" value="PLP-binding_barrel"/>
</dbReference>
<evidence type="ECO:0000313" key="6">
    <source>
        <dbReference type="EMBL" id="RDU68897.1"/>
    </source>
</evidence>
<gene>
    <name evidence="6" type="ORF">CQA62_04635</name>
</gene>
<dbReference type="GO" id="GO:0030170">
    <property type="term" value="F:pyridoxal phosphate binding"/>
    <property type="evidence" value="ECO:0007669"/>
    <property type="project" value="UniProtKB-UniRule"/>
</dbReference>
<feature type="modified residue" description="N6-(pyridoxal phosphate)lysine" evidence="2 3">
    <location>
        <position position="31"/>
    </location>
</feature>
<dbReference type="HAMAP" id="MF_02087">
    <property type="entry name" value="PLP_homeostasis"/>
    <property type="match status" value="1"/>
</dbReference>
<dbReference type="AlphaFoldDB" id="A0A3D8IUE0"/>
<comment type="similarity">
    <text evidence="2 4">Belongs to the pyridoxal phosphate-binding protein YggS/PROSC family.</text>
</comment>
<dbReference type="Gene3D" id="3.20.20.10">
    <property type="entry name" value="Alanine racemase"/>
    <property type="match status" value="1"/>
</dbReference>
<comment type="caution">
    <text evidence="6">The sequence shown here is derived from an EMBL/GenBank/DDBJ whole genome shotgun (WGS) entry which is preliminary data.</text>
</comment>
<reference evidence="6 7" key="1">
    <citation type="submission" date="2018-04" db="EMBL/GenBank/DDBJ databases">
        <title>Novel Campyloabacter and Helicobacter Species and Strains.</title>
        <authorList>
            <person name="Mannion A.J."/>
            <person name="Shen Z."/>
            <person name="Fox J.G."/>
        </authorList>
    </citation>
    <scope>NUCLEOTIDE SEQUENCE [LARGE SCALE GENOMIC DNA]</scope>
    <source>
        <strain evidence="6 7">ATCC 700242</strain>
    </source>
</reference>
<comment type="cofactor">
    <cofactor evidence="3">
        <name>pyridoxal 5'-phosphate</name>
        <dbReference type="ChEBI" id="CHEBI:597326"/>
    </cofactor>
</comment>
<evidence type="ECO:0000256" key="3">
    <source>
        <dbReference type="PIRSR" id="PIRSR004848-1"/>
    </source>
</evidence>
<evidence type="ECO:0000256" key="4">
    <source>
        <dbReference type="RuleBase" id="RU004514"/>
    </source>
</evidence>
<comment type="function">
    <text evidence="2">Pyridoxal 5'-phosphate (PLP)-binding protein, which is involved in PLP homeostasis.</text>
</comment>
<keyword evidence="1 2" id="KW-0663">Pyridoxal phosphate</keyword>
<dbReference type="OrthoDB" id="9804072at2"/>
<dbReference type="SUPFAM" id="SSF51419">
    <property type="entry name" value="PLP-binding barrel"/>
    <property type="match status" value="1"/>
</dbReference>
<evidence type="ECO:0000256" key="1">
    <source>
        <dbReference type="ARBA" id="ARBA00022898"/>
    </source>
</evidence>
<dbReference type="EMBL" id="NXLU01000005">
    <property type="protein sequence ID" value="RDU68897.1"/>
    <property type="molecule type" value="Genomic_DNA"/>
</dbReference>